<gene>
    <name evidence="2" type="ORF">AB1Y20_015764</name>
</gene>
<sequence>MAPLLPAAELRMPPPLPADAPTRGRPLEAPAADDARLPLPWSSPWGGESRADARQLFLHSDIRTQGWPSRSAARRLEEASTQLGGGVVVGSVALAMIVSGLWCIRKAGGLQGLALRGNGGGSPEASRKGVRKKAKKEAAHDEEAGEGLLSGKEGRREVELEGDGDDATVIRADDSDDAEDTTTCTTEGQPLKLAVDVVEPPVGHASCAEDIPDTSRGSPTACCPESTQPDTPPRHQGAVSAAPRPVPVCDMD</sequence>
<name>A0AB34K1Y2_PRYPA</name>
<keyword evidence="3" id="KW-1185">Reference proteome</keyword>
<feature type="region of interest" description="Disordered" evidence="1">
    <location>
        <begin position="115"/>
        <end position="187"/>
    </location>
</feature>
<evidence type="ECO:0000313" key="2">
    <source>
        <dbReference type="EMBL" id="KAL1527081.1"/>
    </source>
</evidence>
<protein>
    <submittedName>
        <fullName evidence="2">Uncharacterized protein</fullName>
    </submittedName>
</protein>
<proteinExistence type="predicted"/>
<dbReference type="Proteomes" id="UP001515480">
    <property type="component" value="Unassembled WGS sequence"/>
</dbReference>
<evidence type="ECO:0000313" key="3">
    <source>
        <dbReference type="Proteomes" id="UP001515480"/>
    </source>
</evidence>
<feature type="region of interest" description="Disordered" evidence="1">
    <location>
        <begin position="1"/>
        <end position="40"/>
    </location>
</feature>
<dbReference type="AlphaFoldDB" id="A0AB34K1Y2"/>
<dbReference type="EMBL" id="JBGBPQ010000003">
    <property type="protein sequence ID" value="KAL1527081.1"/>
    <property type="molecule type" value="Genomic_DNA"/>
</dbReference>
<evidence type="ECO:0000256" key="1">
    <source>
        <dbReference type="SAM" id="MobiDB-lite"/>
    </source>
</evidence>
<feature type="compositionally biased region" description="Low complexity" evidence="1">
    <location>
        <begin position="27"/>
        <end position="40"/>
    </location>
</feature>
<reference evidence="2 3" key="1">
    <citation type="journal article" date="2024" name="Science">
        <title>Giant polyketide synthase enzymes in the biosynthesis of giant marine polyether toxins.</title>
        <authorList>
            <person name="Fallon T.R."/>
            <person name="Shende V.V."/>
            <person name="Wierzbicki I.H."/>
            <person name="Pendleton A.L."/>
            <person name="Watervoot N.F."/>
            <person name="Auber R.P."/>
            <person name="Gonzalez D.J."/>
            <person name="Wisecaver J.H."/>
            <person name="Moore B.S."/>
        </authorList>
    </citation>
    <scope>NUCLEOTIDE SEQUENCE [LARGE SCALE GENOMIC DNA]</scope>
    <source>
        <strain evidence="2 3">12B1</strain>
    </source>
</reference>
<feature type="region of interest" description="Disordered" evidence="1">
    <location>
        <begin position="204"/>
        <end position="252"/>
    </location>
</feature>
<comment type="caution">
    <text evidence="2">The sequence shown here is derived from an EMBL/GenBank/DDBJ whole genome shotgun (WGS) entry which is preliminary data.</text>
</comment>
<accession>A0AB34K1Y2</accession>
<organism evidence="2 3">
    <name type="scientific">Prymnesium parvum</name>
    <name type="common">Toxic golden alga</name>
    <dbReference type="NCBI Taxonomy" id="97485"/>
    <lineage>
        <taxon>Eukaryota</taxon>
        <taxon>Haptista</taxon>
        <taxon>Haptophyta</taxon>
        <taxon>Prymnesiophyceae</taxon>
        <taxon>Prymnesiales</taxon>
        <taxon>Prymnesiaceae</taxon>
        <taxon>Prymnesium</taxon>
    </lineage>
</organism>